<gene>
    <name evidence="3" type="ORF">DICVIV_05541</name>
</gene>
<dbReference type="AlphaFoldDB" id="A0A0D8XV28"/>
<accession>A0A0D8XV28</accession>
<evidence type="ECO:0000313" key="3">
    <source>
        <dbReference type="EMBL" id="KJH48365.1"/>
    </source>
</evidence>
<feature type="signal peptide" evidence="2">
    <location>
        <begin position="1"/>
        <end position="31"/>
    </location>
</feature>
<keyword evidence="2" id="KW-0732">Signal</keyword>
<name>A0A0D8XV28_DICVI</name>
<sequence length="271" mass="30407">MTQVVVKNRRIFNASSALVVLLVDCCKCASCDNRTGDNYSSKSIQPLYPPGPPGFSTFAKSSSPPLRSLARQPENLKDSSPTSALRLPQFPSFSVNIPDYTSTPSSPSLSTYTPSFQWRPSHSFDYNGIPLIHNLPLQPEESDLELPNAVTFSSVSDYPATSLPFYNFLSSNENPSYPEKSLKTVSPEVRNNSPLLKPFLSVPHINPQHHFQYNQPLRCNNRKCIPSFRQKLFTNILSTQSNACNQNNQVTVWKTSIEVSIYDDCIYANYR</sequence>
<dbReference type="Proteomes" id="UP000053766">
    <property type="component" value="Unassembled WGS sequence"/>
</dbReference>
<dbReference type="EMBL" id="KN716270">
    <property type="protein sequence ID" value="KJH48365.1"/>
    <property type="molecule type" value="Genomic_DNA"/>
</dbReference>
<proteinExistence type="predicted"/>
<feature type="region of interest" description="Disordered" evidence="1">
    <location>
        <begin position="59"/>
        <end position="84"/>
    </location>
</feature>
<protein>
    <submittedName>
        <fullName evidence="3">Uncharacterized protein</fullName>
    </submittedName>
</protein>
<reference evidence="3 4" key="1">
    <citation type="submission" date="2013-11" db="EMBL/GenBank/DDBJ databases">
        <title>Draft genome of the bovine lungworm Dictyocaulus viviparus.</title>
        <authorList>
            <person name="Mitreva M."/>
        </authorList>
    </citation>
    <scope>NUCLEOTIDE SEQUENCE [LARGE SCALE GENOMIC DNA]</scope>
    <source>
        <strain evidence="3 4">HannoverDv2000</strain>
    </source>
</reference>
<reference evidence="4" key="2">
    <citation type="journal article" date="2016" name="Sci. Rep.">
        <title>Dictyocaulus viviparus genome, variome and transcriptome elucidate lungworm biology and support future intervention.</title>
        <authorList>
            <person name="McNulty S.N."/>
            <person name="Strube C."/>
            <person name="Rosa B.A."/>
            <person name="Martin J.C."/>
            <person name="Tyagi R."/>
            <person name="Choi Y.J."/>
            <person name="Wang Q."/>
            <person name="Hallsworth Pepin K."/>
            <person name="Zhang X."/>
            <person name="Ozersky P."/>
            <person name="Wilson R.K."/>
            <person name="Sternberg P.W."/>
            <person name="Gasser R.B."/>
            <person name="Mitreva M."/>
        </authorList>
    </citation>
    <scope>NUCLEOTIDE SEQUENCE [LARGE SCALE GENOMIC DNA]</scope>
    <source>
        <strain evidence="4">HannoverDv2000</strain>
    </source>
</reference>
<evidence type="ECO:0000313" key="4">
    <source>
        <dbReference type="Proteomes" id="UP000053766"/>
    </source>
</evidence>
<evidence type="ECO:0000256" key="1">
    <source>
        <dbReference type="SAM" id="MobiDB-lite"/>
    </source>
</evidence>
<feature type="chain" id="PRO_5002336127" evidence="2">
    <location>
        <begin position="32"/>
        <end position="271"/>
    </location>
</feature>
<keyword evidence="4" id="KW-1185">Reference proteome</keyword>
<evidence type="ECO:0000256" key="2">
    <source>
        <dbReference type="SAM" id="SignalP"/>
    </source>
</evidence>
<organism evidence="3 4">
    <name type="scientific">Dictyocaulus viviparus</name>
    <name type="common">Bovine lungworm</name>
    <dbReference type="NCBI Taxonomy" id="29172"/>
    <lineage>
        <taxon>Eukaryota</taxon>
        <taxon>Metazoa</taxon>
        <taxon>Ecdysozoa</taxon>
        <taxon>Nematoda</taxon>
        <taxon>Chromadorea</taxon>
        <taxon>Rhabditida</taxon>
        <taxon>Rhabditina</taxon>
        <taxon>Rhabditomorpha</taxon>
        <taxon>Strongyloidea</taxon>
        <taxon>Metastrongylidae</taxon>
        <taxon>Dictyocaulus</taxon>
    </lineage>
</organism>